<feature type="domain" description="HTH lysR-type" evidence="7">
    <location>
        <begin position="1"/>
        <end position="58"/>
    </location>
</feature>
<dbReference type="SUPFAM" id="SSF46785">
    <property type="entry name" value="Winged helix' DNA-binding domain"/>
    <property type="match status" value="1"/>
</dbReference>
<keyword evidence="5" id="KW-0804">Transcription</keyword>
<dbReference type="AlphaFoldDB" id="F3KVL3"/>
<dbReference type="Gene3D" id="3.40.190.290">
    <property type="match status" value="1"/>
</dbReference>
<dbReference type="GO" id="GO:0003700">
    <property type="term" value="F:DNA-binding transcription factor activity"/>
    <property type="evidence" value="ECO:0007669"/>
    <property type="project" value="InterPro"/>
</dbReference>
<keyword evidence="4" id="KW-0010">Activator</keyword>
<feature type="region of interest" description="Disordered" evidence="6">
    <location>
        <begin position="172"/>
        <end position="191"/>
    </location>
</feature>
<reference evidence="8 9" key="1">
    <citation type="journal article" date="2011" name="EMBO J.">
        <title>Structural diversity of bacterial flagellar motors.</title>
        <authorList>
            <person name="Chen S."/>
            <person name="Beeby M."/>
            <person name="Murphy G.E."/>
            <person name="Leadbetter J.R."/>
            <person name="Hendrixson D.R."/>
            <person name="Briegel A."/>
            <person name="Li Z."/>
            <person name="Shi J."/>
            <person name="Tocheva E.I."/>
            <person name="Muller A."/>
            <person name="Dobro M.J."/>
            <person name="Jensen G.J."/>
        </authorList>
    </citation>
    <scope>NUCLEOTIDE SEQUENCE [LARGE SCALE GENOMIC DNA]</scope>
    <source>
        <strain evidence="8 9">ATCC 19624</strain>
    </source>
</reference>
<proteinExistence type="inferred from homology"/>
<dbReference type="Proteomes" id="UP000016368">
    <property type="component" value="Unassembled WGS sequence"/>
</dbReference>
<evidence type="ECO:0000256" key="2">
    <source>
        <dbReference type="ARBA" id="ARBA00023015"/>
    </source>
</evidence>
<dbReference type="FunFam" id="1.10.10.10:FF:000001">
    <property type="entry name" value="LysR family transcriptional regulator"/>
    <property type="match status" value="1"/>
</dbReference>
<comment type="caution">
    <text evidence="8">The sequence shown here is derived from an EMBL/GenBank/DDBJ whole genome shotgun (WGS) entry which is preliminary data.</text>
</comment>
<dbReference type="InterPro" id="IPR000847">
    <property type="entry name" value="LysR_HTH_N"/>
</dbReference>
<dbReference type="PANTHER" id="PTHR30293">
    <property type="entry name" value="TRANSCRIPTIONAL REGULATORY PROTEIN NAC-RELATED"/>
    <property type="match status" value="1"/>
</dbReference>
<accession>F3KVL3</accession>
<dbReference type="GO" id="GO:2000142">
    <property type="term" value="P:regulation of DNA-templated transcription initiation"/>
    <property type="evidence" value="ECO:0007669"/>
    <property type="project" value="TreeGrafter"/>
</dbReference>
<feature type="compositionally biased region" description="Low complexity" evidence="6">
    <location>
        <begin position="332"/>
        <end position="364"/>
    </location>
</feature>
<evidence type="ECO:0000259" key="7">
    <source>
        <dbReference type="PROSITE" id="PS50931"/>
    </source>
</evidence>
<dbReference type="PANTHER" id="PTHR30293:SF0">
    <property type="entry name" value="NITROGEN ASSIMILATION REGULATORY PROTEIN NAC"/>
    <property type="match status" value="1"/>
</dbReference>
<dbReference type="InterPro" id="IPR005119">
    <property type="entry name" value="LysR_subst-bd"/>
</dbReference>
<keyword evidence="3" id="KW-0238">DNA-binding</keyword>
<dbReference type="EMBL" id="AEGR01000078">
    <property type="protein sequence ID" value="EGI76196.1"/>
    <property type="molecule type" value="Genomic_DNA"/>
</dbReference>
<dbReference type="PROSITE" id="PS50931">
    <property type="entry name" value="HTH_LYSR"/>
    <property type="match status" value="1"/>
</dbReference>
<evidence type="ECO:0000313" key="9">
    <source>
        <dbReference type="Proteomes" id="UP000016368"/>
    </source>
</evidence>
<comment type="similarity">
    <text evidence="1">Belongs to the LysR transcriptional regulatory family.</text>
</comment>
<dbReference type="Pfam" id="PF00126">
    <property type="entry name" value="HTH_1"/>
    <property type="match status" value="1"/>
</dbReference>
<keyword evidence="9" id="KW-1185">Reference proteome</keyword>
<dbReference type="SUPFAM" id="SSF53850">
    <property type="entry name" value="Periplasmic binding protein-like II"/>
    <property type="match status" value="1"/>
</dbReference>
<dbReference type="OrthoDB" id="8587114at2"/>
<keyword evidence="2" id="KW-0805">Transcription regulation</keyword>
<evidence type="ECO:0000256" key="1">
    <source>
        <dbReference type="ARBA" id="ARBA00009437"/>
    </source>
</evidence>
<evidence type="ECO:0000256" key="3">
    <source>
        <dbReference type="ARBA" id="ARBA00023125"/>
    </source>
</evidence>
<name>F3KVL3_9BURK</name>
<dbReference type="Gene3D" id="1.10.10.10">
    <property type="entry name" value="Winged helix-like DNA-binding domain superfamily/Winged helix DNA-binding domain"/>
    <property type="match status" value="1"/>
</dbReference>
<dbReference type="GO" id="GO:0003677">
    <property type="term" value="F:DNA binding"/>
    <property type="evidence" value="ECO:0007669"/>
    <property type="project" value="UniProtKB-KW"/>
</dbReference>
<evidence type="ECO:0000256" key="6">
    <source>
        <dbReference type="SAM" id="MobiDB-lite"/>
    </source>
</evidence>
<evidence type="ECO:0000256" key="5">
    <source>
        <dbReference type="ARBA" id="ARBA00023163"/>
    </source>
</evidence>
<dbReference type="InterPro" id="IPR036388">
    <property type="entry name" value="WH-like_DNA-bd_sf"/>
</dbReference>
<evidence type="ECO:0000256" key="4">
    <source>
        <dbReference type="ARBA" id="ARBA00023159"/>
    </source>
</evidence>
<evidence type="ECO:0000313" key="8">
    <source>
        <dbReference type="EMBL" id="EGI76196.1"/>
    </source>
</evidence>
<dbReference type="Pfam" id="PF03466">
    <property type="entry name" value="LysR_substrate"/>
    <property type="match status" value="1"/>
</dbReference>
<dbReference type="InterPro" id="IPR036390">
    <property type="entry name" value="WH_DNA-bd_sf"/>
</dbReference>
<organism evidence="8 9">
    <name type="scientific">Hylemonella gracilis ATCC 19624</name>
    <dbReference type="NCBI Taxonomy" id="887062"/>
    <lineage>
        <taxon>Bacteria</taxon>
        <taxon>Pseudomonadati</taxon>
        <taxon>Pseudomonadota</taxon>
        <taxon>Betaproteobacteria</taxon>
        <taxon>Burkholderiales</taxon>
        <taxon>Comamonadaceae</taxon>
        <taxon>Hylemonella</taxon>
    </lineage>
</organism>
<dbReference type="RefSeq" id="WP_006298587.1">
    <property type="nucleotide sequence ID" value="NZ_AEGR01000078.1"/>
</dbReference>
<sequence length="364" mass="38235">MDLKQLEYFVRVAELGSFTRASGVLGIAQPALSRQVRQLEVELRQNLLLRNGRGVTLTEAGKLLLDHGRGILHQVDRAREDLGRVHGALAGRVALGLPPSIARLLTVPLTRAFRKRLPAAALSISEGLTISMQEGLLTGRLDLALLYNPTPSPEFDSLPLMDDMLLLIGPNTGGPTPQSANAADPARKAKSGKLELQGETISLREVSTLPLVIPSRPNALRMLVEAEMGNIGCKPNVALEIDGVAAILDLVADGLGYAVLPRHALTSATRPEAYRARVIALGHGRAGDPERASPLLSRLVIATAAGRTTTLTQQAMIELIQQITAEVFTSGAPPTTSVAAPSSSLSSSSSSSSLSASSSPSPAS</sequence>
<dbReference type="STRING" id="887062.HGR_12502"/>
<dbReference type="eggNOG" id="COG0583">
    <property type="taxonomic scope" value="Bacteria"/>
</dbReference>
<dbReference type="PRINTS" id="PR00039">
    <property type="entry name" value="HTHLYSR"/>
</dbReference>
<feature type="region of interest" description="Disordered" evidence="6">
    <location>
        <begin position="331"/>
        <end position="364"/>
    </location>
</feature>
<gene>
    <name evidence="8" type="ORF">HGR_12502</name>
</gene>
<protein>
    <submittedName>
        <fullName evidence="8">LysR family transcriptional regulator</fullName>
    </submittedName>
</protein>